<dbReference type="InterPro" id="IPR025330">
    <property type="entry name" value="DUF4236"/>
</dbReference>
<proteinExistence type="predicted"/>
<feature type="domain" description="DUF4236" evidence="2">
    <location>
        <begin position="11"/>
        <end position="64"/>
    </location>
</feature>
<sequence>MSRERRLECLFAFRKSFKIFPGVRLNINRGSLSITTGSRGGPPAHQHPGRETTSMNLPGPLGWRRTRRRRR</sequence>
<feature type="region of interest" description="Disordered" evidence="1">
    <location>
        <begin position="31"/>
        <end position="71"/>
    </location>
</feature>
<evidence type="ECO:0000313" key="3">
    <source>
        <dbReference type="EMBL" id="NNH75233.1"/>
    </source>
</evidence>
<reference evidence="3 4" key="1">
    <citation type="submission" date="2020-05" db="EMBL/GenBank/DDBJ databases">
        <title>MicrobeNet Type strains.</title>
        <authorList>
            <person name="Nicholson A.C."/>
        </authorList>
    </citation>
    <scope>NUCLEOTIDE SEQUENCE [LARGE SCALE GENOMIC DNA]</scope>
    <source>
        <strain evidence="3 4">JCM 3224</strain>
    </source>
</reference>
<protein>
    <submittedName>
        <fullName evidence="3">DUF4236 domain-containing protein</fullName>
    </submittedName>
</protein>
<accession>A0A849C8U7</accession>
<dbReference type="EMBL" id="JABELX010000019">
    <property type="protein sequence ID" value="NNH75233.1"/>
    <property type="molecule type" value="Genomic_DNA"/>
</dbReference>
<gene>
    <name evidence="3" type="ORF">HLB23_36195</name>
</gene>
<evidence type="ECO:0000313" key="4">
    <source>
        <dbReference type="Proteomes" id="UP000586827"/>
    </source>
</evidence>
<organism evidence="3 4">
    <name type="scientific">Nocardia uniformis</name>
    <dbReference type="NCBI Taxonomy" id="53432"/>
    <lineage>
        <taxon>Bacteria</taxon>
        <taxon>Bacillati</taxon>
        <taxon>Actinomycetota</taxon>
        <taxon>Actinomycetes</taxon>
        <taxon>Mycobacteriales</taxon>
        <taxon>Nocardiaceae</taxon>
        <taxon>Nocardia</taxon>
    </lineage>
</organism>
<evidence type="ECO:0000259" key="2">
    <source>
        <dbReference type="Pfam" id="PF14020"/>
    </source>
</evidence>
<dbReference type="AlphaFoldDB" id="A0A849C8U7"/>
<comment type="caution">
    <text evidence="3">The sequence shown here is derived from an EMBL/GenBank/DDBJ whole genome shotgun (WGS) entry which is preliminary data.</text>
</comment>
<dbReference type="RefSeq" id="WP_084521991.1">
    <property type="nucleotide sequence ID" value="NZ_JABELX010000019.1"/>
</dbReference>
<keyword evidence="4" id="KW-1185">Reference proteome</keyword>
<dbReference type="Pfam" id="PF14020">
    <property type="entry name" value="DUF4236"/>
    <property type="match status" value="1"/>
</dbReference>
<evidence type="ECO:0000256" key="1">
    <source>
        <dbReference type="SAM" id="MobiDB-lite"/>
    </source>
</evidence>
<dbReference type="Proteomes" id="UP000586827">
    <property type="component" value="Unassembled WGS sequence"/>
</dbReference>
<name>A0A849C8U7_9NOCA</name>